<dbReference type="RefSeq" id="WP_060698882.1">
    <property type="nucleotide sequence ID" value="NZ_JAGQFH010000023.1"/>
</dbReference>
<reference evidence="2 4" key="2">
    <citation type="submission" date="2021-04" db="EMBL/GenBank/DDBJ databases">
        <title>Isolation of newly marine bacteria for enzymatic activity.</title>
        <authorList>
            <person name="Hadi W.A.M."/>
            <person name="Nair A.J.J."/>
            <person name="Edwin B.T."/>
        </authorList>
    </citation>
    <scope>NUCLEOTIDE SEQUENCE [LARGE SCALE GENOMIC DNA]</scope>
    <source>
        <strain evidence="2 4">B28A</strain>
    </source>
</reference>
<evidence type="ECO:0000313" key="3">
    <source>
        <dbReference type="Proteomes" id="UP000050272"/>
    </source>
</evidence>
<evidence type="ECO:0000313" key="4">
    <source>
        <dbReference type="Proteomes" id="UP000676804"/>
    </source>
</evidence>
<evidence type="ECO:0000313" key="2">
    <source>
        <dbReference type="EMBL" id="MBR8690381.1"/>
    </source>
</evidence>
<dbReference type="Gene3D" id="2.30.110.10">
    <property type="entry name" value="Electron Transport, Fmn-binding Protein, Chain A"/>
    <property type="match status" value="1"/>
</dbReference>
<dbReference type="Proteomes" id="UP000050272">
    <property type="component" value="Unassembled WGS sequence"/>
</dbReference>
<dbReference type="SUPFAM" id="SSF50475">
    <property type="entry name" value="FMN-binding split barrel"/>
    <property type="match status" value="1"/>
</dbReference>
<proteinExistence type="predicted"/>
<dbReference type="Proteomes" id="UP000676804">
    <property type="component" value="Unassembled WGS sequence"/>
</dbReference>
<reference evidence="1 3" key="1">
    <citation type="submission" date="2015-07" db="EMBL/GenBank/DDBJ databases">
        <title>Bacillus zhangzhouensis sp. nov. and Bacillus nanhaiticus sp. nov.</title>
        <authorList>
            <person name="Liu Y."/>
            <person name="Lai Q."/>
            <person name="Shao Z."/>
        </authorList>
    </citation>
    <scope>NUCLEOTIDE SEQUENCE [LARGE SCALE GENOMIC DNA]</scope>
    <source>
        <strain evidence="1 3">NH7I_1</strain>
    </source>
</reference>
<organism evidence="2 4">
    <name type="scientific">Bacillus australimaris</name>
    <dbReference type="NCBI Taxonomy" id="1326968"/>
    <lineage>
        <taxon>Bacteria</taxon>
        <taxon>Bacillati</taxon>
        <taxon>Bacillota</taxon>
        <taxon>Bacilli</taxon>
        <taxon>Bacillales</taxon>
        <taxon>Bacillaceae</taxon>
        <taxon>Bacillus</taxon>
    </lineage>
</organism>
<dbReference type="EMBL" id="JAGQFH010000023">
    <property type="protein sequence ID" value="MBR8690381.1"/>
    <property type="molecule type" value="Genomic_DNA"/>
</dbReference>
<keyword evidence="3" id="KW-1185">Reference proteome</keyword>
<protein>
    <submittedName>
        <fullName evidence="2">Pyridoxamine 5'-phosphate oxidase family protein</fullName>
    </submittedName>
</protein>
<sequence>MCKTELSPEVFEFLNGKELSDKQHEAMMLMTVGEDGWPHNAMISVGEIVALDCQELRIGLWPNTTTTSNIIRTQKATLVMVCQGKVHYIRLFLKRLDKTPDSHYVRERFSAQVVLAREDVAKYAQIISGINIDLFNEKEVIERWEQTVKEMKE</sequence>
<dbReference type="EMBL" id="LGYN01000023">
    <property type="protein sequence ID" value="KPN14180.1"/>
    <property type="molecule type" value="Genomic_DNA"/>
</dbReference>
<dbReference type="InterPro" id="IPR012349">
    <property type="entry name" value="Split_barrel_FMN-bd"/>
</dbReference>
<name>A0ABD4QJU1_9BACI</name>
<gene>
    <name evidence="1" type="ORF">AKG37_08900</name>
    <name evidence="2" type="ORF">KCQ59_11350</name>
</gene>
<evidence type="ECO:0000313" key="1">
    <source>
        <dbReference type="EMBL" id="KPN14180.1"/>
    </source>
</evidence>
<dbReference type="AlphaFoldDB" id="A0ABD4QJU1"/>
<comment type="caution">
    <text evidence="2">The sequence shown here is derived from an EMBL/GenBank/DDBJ whole genome shotgun (WGS) entry which is preliminary data.</text>
</comment>
<accession>A0ABD4QJU1</accession>